<dbReference type="Proteomes" id="UP000190105">
    <property type="component" value="Unassembled WGS sequence"/>
</dbReference>
<evidence type="ECO:0000313" key="4">
    <source>
        <dbReference type="Proteomes" id="UP000190105"/>
    </source>
</evidence>
<dbReference type="PANTHER" id="PTHR46401:SF2">
    <property type="entry name" value="GLYCOSYLTRANSFERASE WBBK-RELATED"/>
    <property type="match status" value="1"/>
</dbReference>
<gene>
    <name evidence="3" type="ORF">SAMN05443428_101230</name>
</gene>
<keyword evidence="1 3" id="KW-0808">Transferase</keyword>
<dbReference type="EMBL" id="FUYH01000001">
    <property type="protein sequence ID" value="SKA76613.1"/>
    <property type="molecule type" value="Genomic_DNA"/>
</dbReference>
<name>A0A1T4WH11_9CLOT</name>
<sequence>MNVHQAMDAIDYGDAVSNSVINLKELLEEAGYNSLIYSKWFHQKVHKYYNPIEKLDVKNNDIVFYHFSGKSDIFNQIIKLRSKKILVYHNITPPHFFKNNKQFFNLCQMGLNQLKENINRFDGAIADSEYNKLDLIDLGMDEKKIDVIPIVFNFDLISLDKTNKVLFSNYADSRYINFLYVGRIAPNKKIEDVITIFEYYYKNINRNSRLFLVGNFDNYLDYYNELKKYIDLLLCKRNIFFTGKVSDEDLYTYYKLANIFITMSEHEGFCVPIIESMFYGIPTIAFNSGAVKYTMGNAGILVNEKKHEVIAKLCDKILNDNDLKDAIILAQRNRVLEFDTKNIFLKITNIIRKYNY</sequence>
<dbReference type="Gene3D" id="3.40.50.2000">
    <property type="entry name" value="Glycogen Phosphorylase B"/>
    <property type="match status" value="2"/>
</dbReference>
<proteinExistence type="predicted"/>
<evidence type="ECO:0000259" key="2">
    <source>
        <dbReference type="Pfam" id="PF00534"/>
    </source>
</evidence>
<evidence type="ECO:0000256" key="1">
    <source>
        <dbReference type="ARBA" id="ARBA00022679"/>
    </source>
</evidence>
<evidence type="ECO:0000313" key="3">
    <source>
        <dbReference type="EMBL" id="SKA76613.1"/>
    </source>
</evidence>
<protein>
    <submittedName>
        <fullName evidence="3">Glycosyltransferase involved in cell wall bisynthesis</fullName>
    </submittedName>
</protein>
<dbReference type="GO" id="GO:0016757">
    <property type="term" value="F:glycosyltransferase activity"/>
    <property type="evidence" value="ECO:0007669"/>
    <property type="project" value="InterPro"/>
</dbReference>
<dbReference type="Pfam" id="PF00534">
    <property type="entry name" value="Glycos_transf_1"/>
    <property type="match status" value="1"/>
</dbReference>
<dbReference type="RefSeq" id="WP_078695261.1">
    <property type="nucleotide sequence ID" value="NZ_FUYH01000001.1"/>
</dbReference>
<dbReference type="SUPFAM" id="SSF53756">
    <property type="entry name" value="UDP-Glycosyltransferase/glycogen phosphorylase"/>
    <property type="match status" value="1"/>
</dbReference>
<reference evidence="4" key="1">
    <citation type="submission" date="2017-02" db="EMBL/GenBank/DDBJ databases">
        <authorList>
            <person name="Varghese N."/>
            <person name="Submissions S."/>
        </authorList>
    </citation>
    <scope>NUCLEOTIDE SEQUENCE [LARGE SCALE GENOMIC DNA]</scope>
    <source>
        <strain evidence="4">USBA 833</strain>
    </source>
</reference>
<dbReference type="InterPro" id="IPR001296">
    <property type="entry name" value="Glyco_trans_1"/>
</dbReference>
<dbReference type="AlphaFoldDB" id="A0A1T4WH11"/>
<dbReference type="OrthoDB" id="9787617at2"/>
<accession>A0A1T4WH11</accession>
<organism evidence="3 4">
    <name type="scientific">Caloramator quimbayensis</name>
    <dbReference type="NCBI Taxonomy" id="1147123"/>
    <lineage>
        <taxon>Bacteria</taxon>
        <taxon>Bacillati</taxon>
        <taxon>Bacillota</taxon>
        <taxon>Clostridia</taxon>
        <taxon>Eubacteriales</taxon>
        <taxon>Clostridiaceae</taxon>
        <taxon>Caloramator</taxon>
    </lineage>
</organism>
<dbReference type="PANTHER" id="PTHR46401">
    <property type="entry name" value="GLYCOSYLTRANSFERASE WBBK-RELATED"/>
    <property type="match status" value="1"/>
</dbReference>
<keyword evidence="4" id="KW-1185">Reference proteome</keyword>
<feature type="domain" description="Glycosyl transferase family 1" evidence="2">
    <location>
        <begin position="174"/>
        <end position="332"/>
    </location>
</feature>
<dbReference type="STRING" id="1147123.SAMN05443428_101230"/>
<dbReference type="GO" id="GO:0009103">
    <property type="term" value="P:lipopolysaccharide biosynthetic process"/>
    <property type="evidence" value="ECO:0007669"/>
    <property type="project" value="TreeGrafter"/>
</dbReference>